<dbReference type="EMBL" id="KZ992594">
    <property type="protein sequence ID" value="RKP08526.1"/>
    <property type="molecule type" value="Genomic_DNA"/>
</dbReference>
<dbReference type="AlphaFoldDB" id="A0A4P9XR35"/>
<evidence type="ECO:0000313" key="2">
    <source>
        <dbReference type="EMBL" id="RKP08526.1"/>
    </source>
</evidence>
<dbReference type="PROSITE" id="PS50213">
    <property type="entry name" value="FAS1"/>
    <property type="match status" value="1"/>
</dbReference>
<sequence length="135" mass="14698">MAPATGPTLNDLMPRDKTLTIFMDAYRQFVDLVQLLDEQDADITLIAPSNAAFQALAHVPTGNELRRRIQRHFVRGLRVACTQSQHGELQAETLASVPVTVTLQEGSVSALNGVPVSLSTKTPTATLYKVDVLLE</sequence>
<dbReference type="Pfam" id="PF02469">
    <property type="entry name" value="Fasciclin"/>
    <property type="match status" value="1"/>
</dbReference>
<dbReference type="SUPFAM" id="SSF82153">
    <property type="entry name" value="FAS1 domain"/>
    <property type="match status" value="1"/>
</dbReference>
<dbReference type="OrthoDB" id="5551751at2759"/>
<keyword evidence="3" id="KW-1185">Reference proteome</keyword>
<gene>
    <name evidence="2" type="ORF">THASP1DRAFT_29681</name>
</gene>
<feature type="domain" description="FAS1" evidence="1">
    <location>
        <begin position="6"/>
        <end position="134"/>
    </location>
</feature>
<reference evidence="3" key="1">
    <citation type="journal article" date="2018" name="Nat. Microbiol.">
        <title>Leveraging single-cell genomics to expand the fungal tree of life.</title>
        <authorList>
            <person name="Ahrendt S.R."/>
            <person name="Quandt C.A."/>
            <person name="Ciobanu D."/>
            <person name="Clum A."/>
            <person name="Salamov A."/>
            <person name="Andreopoulos B."/>
            <person name="Cheng J.F."/>
            <person name="Woyke T."/>
            <person name="Pelin A."/>
            <person name="Henrissat B."/>
            <person name="Reynolds N.K."/>
            <person name="Benny G.L."/>
            <person name="Smith M.E."/>
            <person name="James T.Y."/>
            <person name="Grigoriev I.V."/>
        </authorList>
    </citation>
    <scope>NUCLEOTIDE SEQUENCE [LARGE SCALE GENOMIC DNA]</scope>
    <source>
        <strain evidence="3">RSA 1356</strain>
    </source>
</reference>
<dbReference type="InterPro" id="IPR036378">
    <property type="entry name" value="FAS1_dom_sf"/>
</dbReference>
<name>A0A4P9XR35_9FUNG</name>
<evidence type="ECO:0000313" key="3">
    <source>
        <dbReference type="Proteomes" id="UP000271241"/>
    </source>
</evidence>
<dbReference type="InterPro" id="IPR000782">
    <property type="entry name" value="FAS1_domain"/>
</dbReference>
<protein>
    <recommendedName>
        <fullName evidence="1">FAS1 domain-containing protein</fullName>
    </recommendedName>
</protein>
<organism evidence="2 3">
    <name type="scientific">Thamnocephalis sphaerospora</name>
    <dbReference type="NCBI Taxonomy" id="78915"/>
    <lineage>
        <taxon>Eukaryota</taxon>
        <taxon>Fungi</taxon>
        <taxon>Fungi incertae sedis</taxon>
        <taxon>Zoopagomycota</taxon>
        <taxon>Zoopagomycotina</taxon>
        <taxon>Zoopagomycetes</taxon>
        <taxon>Zoopagales</taxon>
        <taxon>Sigmoideomycetaceae</taxon>
        <taxon>Thamnocephalis</taxon>
    </lineage>
</organism>
<evidence type="ECO:0000259" key="1">
    <source>
        <dbReference type="PROSITE" id="PS50213"/>
    </source>
</evidence>
<dbReference type="Gene3D" id="2.30.180.10">
    <property type="entry name" value="FAS1 domain"/>
    <property type="match status" value="1"/>
</dbReference>
<proteinExistence type="predicted"/>
<dbReference type="STRING" id="78915.A0A4P9XR35"/>
<accession>A0A4P9XR35</accession>
<dbReference type="Proteomes" id="UP000271241">
    <property type="component" value="Unassembled WGS sequence"/>
</dbReference>